<feature type="coiled-coil region" evidence="1">
    <location>
        <begin position="320"/>
        <end position="403"/>
    </location>
</feature>
<evidence type="ECO:0000313" key="4">
    <source>
        <dbReference type="Proteomes" id="UP000315440"/>
    </source>
</evidence>
<dbReference type="Gene3D" id="1.10.287.1490">
    <property type="match status" value="1"/>
</dbReference>
<evidence type="ECO:0000256" key="2">
    <source>
        <dbReference type="SAM" id="Phobius"/>
    </source>
</evidence>
<dbReference type="OrthoDB" id="252884at2"/>
<evidence type="ECO:0000313" key="3">
    <source>
        <dbReference type="EMBL" id="TWT88196.1"/>
    </source>
</evidence>
<gene>
    <name evidence="3" type="ORF">Mal64_16750</name>
</gene>
<reference evidence="3 4" key="1">
    <citation type="submission" date="2019-02" db="EMBL/GenBank/DDBJ databases">
        <title>Deep-cultivation of Planctomycetes and their phenomic and genomic characterization uncovers novel biology.</title>
        <authorList>
            <person name="Wiegand S."/>
            <person name="Jogler M."/>
            <person name="Boedeker C."/>
            <person name="Pinto D."/>
            <person name="Vollmers J."/>
            <person name="Rivas-Marin E."/>
            <person name="Kohn T."/>
            <person name="Peeters S.H."/>
            <person name="Heuer A."/>
            <person name="Rast P."/>
            <person name="Oberbeckmann S."/>
            <person name="Bunk B."/>
            <person name="Jeske O."/>
            <person name="Meyerdierks A."/>
            <person name="Storesund J.E."/>
            <person name="Kallscheuer N."/>
            <person name="Luecker S."/>
            <person name="Lage O.M."/>
            <person name="Pohl T."/>
            <person name="Merkel B.J."/>
            <person name="Hornburger P."/>
            <person name="Mueller R.-W."/>
            <person name="Bruemmer F."/>
            <person name="Labrenz M."/>
            <person name="Spormann A.M."/>
            <person name="Op Den Camp H."/>
            <person name="Overmann J."/>
            <person name="Amann R."/>
            <person name="Jetten M.S.M."/>
            <person name="Mascher T."/>
            <person name="Medema M.H."/>
            <person name="Devos D.P."/>
            <person name="Kaster A.-K."/>
            <person name="Ovreas L."/>
            <person name="Rohde M."/>
            <person name="Galperin M.Y."/>
            <person name="Jogler C."/>
        </authorList>
    </citation>
    <scope>NUCLEOTIDE SEQUENCE [LARGE SCALE GENOMIC DNA]</scope>
    <source>
        <strain evidence="3 4">Mal64</strain>
    </source>
</reference>
<dbReference type="Proteomes" id="UP000315440">
    <property type="component" value="Unassembled WGS sequence"/>
</dbReference>
<dbReference type="EMBL" id="SJPQ01000002">
    <property type="protein sequence ID" value="TWT88196.1"/>
    <property type="molecule type" value="Genomic_DNA"/>
</dbReference>
<keyword evidence="2" id="KW-1133">Transmembrane helix</keyword>
<feature type="transmembrane region" description="Helical" evidence="2">
    <location>
        <begin position="5"/>
        <end position="21"/>
    </location>
</feature>
<dbReference type="RefSeq" id="WP_146399045.1">
    <property type="nucleotide sequence ID" value="NZ_SJPQ01000002.1"/>
</dbReference>
<keyword evidence="1" id="KW-0175">Coiled coil</keyword>
<organism evidence="3 4">
    <name type="scientific">Pseudobythopirellula maris</name>
    <dbReference type="NCBI Taxonomy" id="2527991"/>
    <lineage>
        <taxon>Bacteria</taxon>
        <taxon>Pseudomonadati</taxon>
        <taxon>Planctomycetota</taxon>
        <taxon>Planctomycetia</taxon>
        <taxon>Pirellulales</taxon>
        <taxon>Lacipirellulaceae</taxon>
        <taxon>Pseudobythopirellula</taxon>
    </lineage>
</organism>
<keyword evidence="2" id="KW-0472">Membrane</keyword>
<dbReference type="AlphaFoldDB" id="A0A5C5ZM86"/>
<proteinExistence type="predicted"/>
<name>A0A5C5ZM86_9BACT</name>
<accession>A0A5C5ZM86</accession>
<keyword evidence="4" id="KW-1185">Reference proteome</keyword>
<feature type="transmembrane region" description="Helical" evidence="2">
    <location>
        <begin position="27"/>
        <end position="49"/>
    </location>
</feature>
<comment type="caution">
    <text evidence="3">The sequence shown here is derived from an EMBL/GenBank/DDBJ whole genome shotgun (WGS) entry which is preliminary data.</text>
</comment>
<evidence type="ECO:0000256" key="1">
    <source>
        <dbReference type="SAM" id="Coils"/>
    </source>
</evidence>
<sequence length="434" mass="48831">MIAQILIGVLVLTVLVAWFFSVKHWHWAHVLAVAALFFFAVGYAILLSLTFDARIKPQKALATATEKLEQQTAENTATALGTEDRTLVNRLRNKGLNIPDDAQEIGGVRELDHQLKMRNRTRGRVWRGVQPTSEVDPETGQIRIGFPVVSAATTDENAFEEQPADQAEPAPVGIDADAVLYVFEQGEPNTVNPEEGAQYLGEFRVTEAAGREATLEPVLLMDERSFNRFANSNGPWVVYETMPIDSAGLFAELSDEELRQLIPEESVEEYLRDGEEASVDDDEWRREGLDEDGKVVGVDNLSDAVRFRYRRQQRDYAYLFQEYAKEYVELQASIQAQEQDILKLQNALKSAKELTSFRQDEIDRLQKDLEGAKRDRARIERHVATLRSQIEKAERLLSATLRSNAELVSRIAERQEAFGQAVAAPRGALDVDAL</sequence>
<keyword evidence="2" id="KW-0812">Transmembrane</keyword>
<protein>
    <submittedName>
        <fullName evidence="3">Uncharacterized protein</fullName>
    </submittedName>
</protein>